<evidence type="ECO:0000256" key="7">
    <source>
        <dbReference type="ARBA" id="ARBA00023173"/>
    </source>
</evidence>
<gene>
    <name evidence="12" type="ORF">MNBD_BACTEROID07-1380</name>
</gene>
<feature type="domain" description="CBS" evidence="11">
    <location>
        <begin position="389"/>
        <end position="448"/>
    </location>
</feature>
<dbReference type="AlphaFoldDB" id="A0A3B0UQE2"/>
<dbReference type="InterPro" id="IPR001807">
    <property type="entry name" value="ClC"/>
</dbReference>
<keyword evidence="4 10" id="KW-1133">Transmembrane helix</keyword>
<evidence type="ECO:0000259" key="11">
    <source>
        <dbReference type="PROSITE" id="PS51371"/>
    </source>
</evidence>
<dbReference type="InterPro" id="IPR000644">
    <property type="entry name" value="CBS_dom"/>
</dbReference>
<organism evidence="12">
    <name type="scientific">hydrothermal vent metagenome</name>
    <dbReference type="NCBI Taxonomy" id="652676"/>
    <lineage>
        <taxon>unclassified sequences</taxon>
        <taxon>metagenomes</taxon>
        <taxon>ecological metagenomes</taxon>
    </lineage>
</organism>
<dbReference type="GO" id="GO:0034707">
    <property type="term" value="C:chloride channel complex"/>
    <property type="evidence" value="ECO:0007669"/>
    <property type="project" value="UniProtKB-KW"/>
</dbReference>
<dbReference type="PROSITE" id="PS51371">
    <property type="entry name" value="CBS"/>
    <property type="match status" value="2"/>
</dbReference>
<feature type="transmembrane region" description="Helical" evidence="10">
    <location>
        <begin position="207"/>
        <end position="229"/>
    </location>
</feature>
<feature type="transmembrane region" description="Helical" evidence="10">
    <location>
        <begin position="241"/>
        <end position="263"/>
    </location>
</feature>
<feature type="transmembrane region" description="Helical" evidence="10">
    <location>
        <begin position="15"/>
        <end position="33"/>
    </location>
</feature>
<protein>
    <submittedName>
        <fullName evidence="12">Chloride channel protein</fullName>
    </submittedName>
</protein>
<name>A0A3B0UQE2_9ZZZZ</name>
<keyword evidence="9" id="KW-0407">Ion channel</keyword>
<sequence length="448" mass="49567">GSFLGRRFHMNRKTIIILVGAGASGALAGIFKAPIASTVFSLEILMIDLTMASLIPILIASVTGASMAYFLMGNQVLFSIHLSQSYQVDNLPYYALLGIFTGLVSLYFTRTTFVIENLMDKLKRKIDKILIGGIVLGIIIYIFPSIYGEGYEFLRMLISGNASVFINQNIVASTGKIWHLLLLLALILVFKVIAMATTGASGGVGGIFAPSLFMGGVAGVFYAKMINLLPFANVPEKNMGLVGMAGVMAGVMHAPLTGIFLVAEFTGNYQLFAPLIFTAIFSYLTISLFETHSIYTKRLAERGELVTHHKDKAVLQMMEVSNLIETNFRTINKNANLGDLVQVLSNSERNLVAVVDDNNNFQGIIFMNDIRNIIFKPELYDTIRVDELMYMPEPLVSPNETMEDVAKKFQDTGNYNLPVIKDGKYLGFVSRARVFSQYRKLLREFSDE</sequence>
<dbReference type="EMBL" id="UOET01000524">
    <property type="protein sequence ID" value="VAW30483.1"/>
    <property type="molecule type" value="Genomic_DNA"/>
</dbReference>
<proteinExistence type="predicted"/>
<evidence type="ECO:0000256" key="2">
    <source>
        <dbReference type="ARBA" id="ARBA00022448"/>
    </source>
</evidence>
<feature type="domain" description="CBS" evidence="11">
    <location>
        <begin position="324"/>
        <end position="382"/>
    </location>
</feature>
<feature type="transmembrane region" description="Helical" evidence="10">
    <location>
        <begin position="45"/>
        <end position="71"/>
    </location>
</feature>
<keyword evidence="2" id="KW-0813">Transport</keyword>
<dbReference type="PANTHER" id="PTHR43427:SF6">
    <property type="entry name" value="CHLORIDE CHANNEL PROTEIN CLC-E"/>
    <property type="match status" value="1"/>
</dbReference>
<dbReference type="PRINTS" id="PR00762">
    <property type="entry name" value="CLCHANNEL"/>
</dbReference>
<feature type="transmembrane region" description="Helical" evidence="10">
    <location>
        <begin position="129"/>
        <end position="147"/>
    </location>
</feature>
<dbReference type="GO" id="GO:0005254">
    <property type="term" value="F:chloride channel activity"/>
    <property type="evidence" value="ECO:0007669"/>
    <property type="project" value="UniProtKB-KW"/>
</dbReference>
<keyword evidence="5" id="KW-0406">Ion transport</keyword>
<reference evidence="12" key="1">
    <citation type="submission" date="2018-06" db="EMBL/GenBank/DDBJ databases">
        <authorList>
            <person name="Zhirakovskaya E."/>
        </authorList>
    </citation>
    <scope>NUCLEOTIDE SEQUENCE</scope>
</reference>
<dbReference type="InterPro" id="IPR014743">
    <property type="entry name" value="Cl-channel_core"/>
</dbReference>
<dbReference type="CDD" id="cd00400">
    <property type="entry name" value="Voltage_gated_ClC"/>
    <property type="match status" value="1"/>
</dbReference>
<keyword evidence="3 10" id="KW-0812">Transmembrane</keyword>
<dbReference type="Pfam" id="PF00571">
    <property type="entry name" value="CBS"/>
    <property type="match status" value="2"/>
</dbReference>
<evidence type="ECO:0000313" key="12">
    <source>
        <dbReference type="EMBL" id="VAW30483.1"/>
    </source>
</evidence>
<dbReference type="SMART" id="SM00116">
    <property type="entry name" value="CBS"/>
    <property type="match status" value="2"/>
</dbReference>
<feature type="non-terminal residue" evidence="12">
    <location>
        <position position="1"/>
    </location>
</feature>
<keyword evidence="8" id="KW-0868">Chloride</keyword>
<dbReference type="PANTHER" id="PTHR43427">
    <property type="entry name" value="CHLORIDE CHANNEL PROTEIN CLC-E"/>
    <property type="match status" value="1"/>
</dbReference>
<dbReference type="InterPro" id="IPR050368">
    <property type="entry name" value="ClC-type_chloride_channel"/>
</dbReference>
<dbReference type="CDD" id="cd02205">
    <property type="entry name" value="CBS_pair_SF"/>
    <property type="match status" value="1"/>
</dbReference>
<evidence type="ECO:0000256" key="4">
    <source>
        <dbReference type="ARBA" id="ARBA00022989"/>
    </source>
</evidence>
<dbReference type="SUPFAM" id="SSF81340">
    <property type="entry name" value="Clc chloride channel"/>
    <property type="match status" value="1"/>
</dbReference>
<dbReference type="SUPFAM" id="SSF54631">
    <property type="entry name" value="CBS-domain pair"/>
    <property type="match status" value="1"/>
</dbReference>
<accession>A0A3B0UQE2</accession>
<evidence type="ECO:0000256" key="8">
    <source>
        <dbReference type="ARBA" id="ARBA00023214"/>
    </source>
</evidence>
<evidence type="ECO:0000256" key="10">
    <source>
        <dbReference type="SAM" id="Phobius"/>
    </source>
</evidence>
<dbReference type="Pfam" id="PF00654">
    <property type="entry name" value="Voltage_CLC"/>
    <property type="match status" value="1"/>
</dbReference>
<comment type="subcellular location">
    <subcellularLocation>
        <location evidence="1">Membrane</location>
        <topology evidence="1">Multi-pass membrane protein</topology>
    </subcellularLocation>
</comment>
<evidence type="ECO:0000256" key="5">
    <source>
        <dbReference type="ARBA" id="ARBA00023065"/>
    </source>
</evidence>
<dbReference type="Gene3D" id="1.10.3080.10">
    <property type="entry name" value="Clc chloride channel"/>
    <property type="match status" value="1"/>
</dbReference>
<evidence type="ECO:0000256" key="1">
    <source>
        <dbReference type="ARBA" id="ARBA00004141"/>
    </source>
</evidence>
<keyword evidence="6 10" id="KW-0472">Membrane</keyword>
<evidence type="ECO:0000256" key="6">
    <source>
        <dbReference type="ARBA" id="ARBA00023136"/>
    </source>
</evidence>
<evidence type="ECO:0000256" key="9">
    <source>
        <dbReference type="ARBA" id="ARBA00023303"/>
    </source>
</evidence>
<dbReference type="Gene3D" id="3.10.580.10">
    <property type="entry name" value="CBS-domain"/>
    <property type="match status" value="1"/>
</dbReference>
<dbReference type="InterPro" id="IPR046342">
    <property type="entry name" value="CBS_dom_sf"/>
</dbReference>
<keyword evidence="7" id="KW-0869">Chloride channel</keyword>
<feature type="transmembrane region" description="Helical" evidence="10">
    <location>
        <begin position="269"/>
        <end position="289"/>
    </location>
</feature>
<feature type="transmembrane region" description="Helical" evidence="10">
    <location>
        <begin position="91"/>
        <end position="108"/>
    </location>
</feature>
<feature type="transmembrane region" description="Helical" evidence="10">
    <location>
        <begin position="178"/>
        <end position="201"/>
    </location>
</feature>
<evidence type="ECO:0000256" key="3">
    <source>
        <dbReference type="ARBA" id="ARBA00022692"/>
    </source>
</evidence>